<comment type="caution">
    <text evidence="2">The sequence shown here is derived from an EMBL/GenBank/DDBJ whole genome shotgun (WGS) entry which is preliminary data.</text>
</comment>
<dbReference type="EMBL" id="QPFP01000054">
    <property type="protein sequence ID" value="TEB25695.1"/>
    <property type="molecule type" value="Genomic_DNA"/>
</dbReference>
<dbReference type="Proteomes" id="UP000298030">
    <property type="component" value="Unassembled WGS sequence"/>
</dbReference>
<accession>A0A4Y7SUZ0</accession>
<feature type="compositionally biased region" description="Low complexity" evidence="1">
    <location>
        <begin position="278"/>
        <end position="295"/>
    </location>
</feature>
<feature type="region of interest" description="Disordered" evidence="1">
    <location>
        <begin position="83"/>
        <end position="156"/>
    </location>
</feature>
<feature type="region of interest" description="Disordered" evidence="1">
    <location>
        <begin position="391"/>
        <end position="410"/>
    </location>
</feature>
<protein>
    <submittedName>
        <fullName evidence="2">Uncharacterized protein</fullName>
    </submittedName>
</protein>
<name>A0A4Y7SUZ0_COPMI</name>
<proteinExistence type="predicted"/>
<evidence type="ECO:0000313" key="3">
    <source>
        <dbReference type="Proteomes" id="UP000298030"/>
    </source>
</evidence>
<dbReference type="AlphaFoldDB" id="A0A4Y7SUZ0"/>
<sequence length="574" mass="61762">MDISPPPSPPPSPSKIKGLMDAVLHRNEQNTLRFEGSPVANIDTLEGDEDSDIGTFEDLLLEMRLGKGPPTSAEVIEYLEDIGTSSDEIDSDSEDVIIIDSDDESGSSERDGETRETSEVPRSGAGVERTSRKTRRTHPYPTSSRDPQADLLPSSLEPMSYINPQMTVGATFHRTAHGMALLKKLEAKAERDRKRKEKAGVMKRRIAEAIAIAPKKGTRKKVVRFKIVAPKPRVTKQAVSKQATVTIKRRKAVTGAGARAKAQIMAAATSTRVRVPPSATRITRSNRSTSTTANAQGTQPRAAASPPTRFTRSTASLFATAPPPTTTYVDATPNLPSTPVRDASVQSDKEPEVTETPTHPFTTVRYMAPARFQTTWGSIPRLTFTGATTRLNEPQAGGVSPIQEGDPNDETVDIEPAEVLAPTDSTTIPTQAPGYEDSSLDSTVVGVDNCTMGGNHNILTDIPMQLNVKISPAFATRVNSNVGVPTLRMASWDTFSGDPATRNSSQTPGLHHVEGPQLSLRDPGVMALTAVLSVAGRAQLQHLRSLGDLSAFCAPDRILLRQIIDRIRSMSTGA</sequence>
<gene>
    <name evidence="2" type="ORF">FA13DRAFT_1796214</name>
</gene>
<feature type="compositionally biased region" description="Basic and acidic residues" evidence="1">
    <location>
        <begin position="107"/>
        <end position="119"/>
    </location>
</feature>
<organism evidence="2 3">
    <name type="scientific">Coprinellus micaceus</name>
    <name type="common">Glistening ink-cap mushroom</name>
    <name type="synonym">Coprinus micaceus</name>
    <dbReference type="NCBI Taxonomy" id="71717"/>
    <lineage>
        <taxon>Eukaryota</taxon>
        <taxon>Fungi</taxon>
        <taxon>Dikarya</taxon>
        <taxon>Basidiomycota</taxon>
        <taxon>Agaricomycotina</taxon>
        <taxon>Agaricomycetes</taxon>
        <taxon>Agaricomycetidae</taxon>
        <taxon>Agaricales</taxon>
        <taxon>Agaricineae</taxon>
        <taxon>Psathyrellaceae</taxon>
        <taxon>Coprinellus</taxon>
    </lineage>
</organism>
<reference evidence="2 3" key="1">
    <citation type="journal article" date="2019" name="Nat. Ecol. Evol.">
        <title>Megaphylogeny resolves global patterns of mushroom evolution.</title>
        <authorList>
            <person name="Varga T."/>
            <person name="Krizsan K."/>
            <person name="Foldi C."/>
            <person name="Dima B."/>
            <person name="Sanchez-Garcia M."/>
            <person name="Sanchez-Ramirez S."/>
            <person name="Szollosi G.J."/>
            <person name="Szarkandi J.G."/>
            <person name="Papp V."/>
            <person name="Albert L."/>
            <person name="Andreopoulos W."/>
            <person name="Angelini C."/>
            <person name="Antonin V."/>
            <person name="Barry K.W."/>
            <person name="Bougher N.L."/>
            <person name="Buchanan P."/>
            <person name="Buyck B."/>
            <person name="Bense V."/>
            <person name="Catcheside P."/>
            <person name="Chovatia M."/>
            <person name="Cooper J."/>
            <person name="Damon W."/>
            <person name="Desjardin D."/>
            <person name="Finy P."/>
            <person name="Geml J."/>
            <person name="Haridas S."/>
            <person name="Hughes K."/>
            <person name="Justo A."/>
            <person name="Karasinski D."/>
            <person name="Kautmanova I."/>
            <person name="Kiss B."/>
            <person name="Kocsube S."/>
            <person name="Kotiranta H."/>
            <person name="LaButti K.M."/>
            <person name="Lechner B.E."/>
            <person name="Liimatainen K."/>
            <person name="Lipzen A."/>
            <person name="Lukacs Z."/>
            <person name="Mihaltcheva S."/>
            <person name="Morgado L.N."/>
            <person name="Niskanen T."/>
            <person name="Noordeloos M.E."/>
            <person name="Ohm R.A."/>
            <person name="Ortiz-Santana B."/>
            <person name="Ovrebo C."/>
            <person name="Racz N."/>
            <person name="Riley R."/>
            <person name="Savchenko A."/>
            <person name="Shiryaev A."/>
            <person name="Soop K."/>
            <person name="Spirin V."/>
            <person name="Szebenyi C."/>
            <person name="Tomsovsky M."/>
            <person name="Tulloss R.E."/>
            <person name="Uehling J."/>
            <person name="Grigoriev I.V."/>
            <person name="Vagvolgyi C."/>
            <person name="Papp T."/>
            <person name="Martin F.M."/>
            <person name="Miettinen O."/>
            <person name="Hibbett D.S."/>
            <person name="Nagy L.G."/>
        </authorList>
    </citation>
    <scope>NUCLEOTIDE SEQUENCE [LARGE SCALE GENOMIC DNA]</scope>
    <source>
        <strain evidence="2 3">FP101781</strain>
    </source>
</reference>
<evidence type="ECO:0000313" key="2">
    <source>
        <dbReference type="EMBL" id="TEB25695.1"/>
    </source>
</evidence>
<evidence type="ECO:0000256" key="1">
    <source>
        <dbReference type="SAM" id="MobiDB-lite"/>
    </source>
</evidence>
<feature type="compositionally biased region" description="Acidic residues" evidence="1">
    <location>
        <begin position="87"/>
        <end position="106"/>
    </location>
</feature>
<feature type="compositionally biased region" description="Polar residues" evidence="1">
    <location>
        <begin position="308"/>
        <end position="317"/>
    </location>
</feature>
<feature type="region of interest" description="Disordered" evidence="1">
    <location>
        <begin position="270"/>
        <end position="362"/>
    </location>
</feature>
<feature type="compositionally biased region" description="Polar residues" evidence="1">
    <location>
        <begin position="326"/>
        <end position="337"/>
    </location>
</feature>
<keyword evidence="3" id="KW-1185">Reference proteome</keyword>